<feature type="transmembrane region" description="Helical" evidence="1">
    <location>
        <begin position="7"/>
        <end position="29"/>
    </location>
</feature>
<accession>A0A8S5REG5</accession>
<evidence type="ECO:0000313" key="2">
    <source>
        <dbReference type="EMBL" id="DAE29547.1"/>
    </source>
</evidence>
<organism evidence="2">
    <name type="scientific">virus sp. ctkyY8</name>
    <dbReference type="NCBI Taxonomy" id="2827995"/>
    <lineage>
        <taxon>Viruses</taxon>
    </lineage>
</organism>
<name>A0A8S5REG5_9VIRU</name>
<keyword evidence="1" id="KW-0812">Transmembrane</keyword>
<proteinExistence type="predicted"/>
<reference evidence="2" key="1">
    <citation type="journal article" date="2021" name="Proc. Natl. Acad. Sci. U.S.A.">
        <title>A Catalog of Tens of Thousands of Viruses from Human Metagenomes Reveals Hidden Associations with Chronic Diseases.</title>
        <authorList>
            <person name="Tisza M.J."/>
            <person name="Buck C.B."/>
        </authorList>
    </citation>
    <scope>NUCLEOTIDE SEQUENCE</scope>
    <source>
        <strain evidence="2">CtkyY8</strain>
    </source>
</reference>
<protein>
    <submittedName>
        <fullName evidence="2">Uncharacterized protein</fullName>
    </submittedName>
</protein>
<sequence>MKKKIRFYLRFFLCGISIDIVKILVNSFFKKLHP</sequence>
<keyword evidence="1" id="KW-1133">Transmembrane helix</keyword>
<dbReference type="EMBL" id="BK059095">
    <property type="protein sequence ID" value="DAE29547.1"/>
    <property type="molecule type" value="Genomic_DNA"/>
</dbReference>
<evidence type="ECO:0000256" key="1">
    <source>
        <dbReference type="SAM" id="Phobius"/>
    </source>
</evidence>
<keyword evidence="1" id="KW-0472">Membrane</keyword>